<dbReference type="InterPro" id="IPR004567">
    <property type="entry name" value="Type_II_PanK"/>
</dbReference>
<dbReference type="InterPro" id="IPR011602">
    <property type="entry name" value="Type_II_PanK_bac"/>
</dbReference>
<keyword evidence="8" id="KW-1185">Reference proteome</keyword>
<keyword evidence="1" id="KW-0963">Cytoplasm</keyword>
<dbReference type="Gene3D" id="3.30.420.40">
    <property type="match status" value="1"/>
</dbReference>
<proteinExistence type="predicted"/>
<gene>
    <name evidence="7" type="primary">coaW</name>
    <name evidence="7" type="ORF">ACFOEJ_01330</name>
</gene>
<evidence type="ECO:0000313" key="8">
    <source>
        <dbReference type="Proteomes" id="UP001595625"/>
    </source>
</evidence>
<dbReference type="NCBIfam" id="NF009842">
    <property type="entry name" value="PRK13317.1"/>
    <property type="match status" value="1"/>
</dbReference>
<sequence length="278" mass="29870">MVEMRERAGASMIVGIDAGGTLIKVAYTENGTLHFDKYPIAEIQQVASWVNDLSDSDICITGGKSGVLLSLLDKKALEMVEFEATHLGVQFLLEKMGRDDDSYLLTNVGTGTSIHCVENNQQERIGGTGIGGGTLVGLSRLLTGVMDYEEMVALARKGSRDRIDLKVKHIYEGKTPPISGELTASNFGNKIFEVAHELSKEELLAAVIGLVGETVSTVSVHAAKQCNNSTIIYIGSSFFHNPLLKEVVESYTVLRGAVPLFLENGEYSGAVGAMSVLK</sequence>
<dbReference type="EC" id="2.7.1.33" evidence="7"/>
<evidence type="ECO:0000256" key="2">
    <source>
        <dbReference type="ARBA" id="ARBA00022679"/>
    </source>
</evidence>
<keyword evidence="5" id="KW-0067">ATP-binding</keyword>
<evidence type="ECO:0000256" key="3">
    <source>
        <dbReference type="ARBA" id="ARBA00022741"/>
    </source>
</evidence>
<evidence type="ECO:0000256" key="1">
    <source>
        <dbReference type="ARBA" id="ARBA00022490"/>
    </source>
</evidence>
<evidence type="ECO:0000256" key="6">
    <source>
        <dbReference type="ARBA" id="ARBA00022993"/>
    </source>
</evidence>
<name>A0ABV7KIH9_PLAOK</name>
<keyword evidence="2 7" id="KW-0808">Transferase</keyword>
<dbReference type="InterPro" id="IPR043129">
    <property type="entry name" value="ATPase_NBD"/>
</dbReference>
<dbReference type="PANTHER" id="PTHR12280:SF20">
    <property type="entry name" value="4'-PHOSPHOPANTETHEINE PHOSPHATASE"/>
    <property type="match status" value="1"/>
</dbReference>
<dbReference type="SUPFAM" id="SSF53067">
    <property type="entry name" value="Actin-like ATPase domain"/>
    <property type="match status" value="1"/>
</dbReference>
<evidence type="ECO:0000313" key="7">
    <source>
        <dbReference type="EMBL" id="MFC3209716.1"/>
    </source>
</evidence>
<dbReference type="RefSeq" id="WP_338088695.1">
    <property type="nucleotide sequence ID" value="NZ_CANNGD010000008.1"/>
</dbReference>
<dbReference type="EMBL" id="JBHRUJ010000001">
    <property type="protein sequence ID" value="MFC3209716.1"/>
    <property type="molecule type" value="Genomic_DNA"/>
</dbReference>
<organism evidence="7 8">
    <name type="scientific">Planomicrobium okeanokoites</name>
    <name type="common">Planococcus okeanokoites</name>
    <name type="synonym">Flavobacterium okeanokoites</name>
    <dbReference type="NCBI Taxonomy" id="244"/>
    <lineage>
        <taxon>Bacteria</taxon>
        <taxon>Bacillati</taxon>
        <taxon>Bacillota</taxon>
        <taxon>Bacilli</taxon>
        <taxon>Bacillales</taxon>
        <taxon>Caryophanaceae</taxon>
        <taxon>Planomicrobium</taxon>
    </lineage>
</organism>
<dbReference type="Proteomes" id="UP001595625">
    <property type="component" value="Unassembled WGS sequence"/>
</dbReference>
<accession>A0ABV7KIH9</accession>
<evidence type="ECO:0000256" key="4">
    <source>
        <dbReference type="ARBA" id="ARBA00022777"/>
    </source>
</evidence>
<dbReference type="CDD" id="cd24085">
    <property type="entry name" value="ASKHA_NBD_PanK-II_bac"/>
    <property type="match status" value="1"/>
</dbReference>
<dbReference type="Pfam" id="PF03630">
    <property type="entry name" value="Fumble"/>
    <property type="match status" value="1"/>
</dbReference>
<keyword evidence="6" id="KW-0173">Coenzyme A biosynthesis</keyword>
<reference evidence="8" key="1">
    <citation type="journal article" date="2019" name="Int. J. Syst. Evol. Microbiol.">
        <title>The Global Catalogue of Microorganisms (GCM) 10K type strain sequencing project: providing services to taxonomists for standard genome sequencing and annotation.</title>
        <authorList>
            <consortium name="The Broad Institute Genomics Platform"/>
            <consortium name="The Broad Institute Genome Sequencing Center for Infectious Disease"/>
            <person name="Wu L."/>
            <person name="Ma J."/>
        </authorList>
    </citation>
    <scope>NUCLEOTIDE SEQUENCE [LARGE SCALE GENOMIC DNA]</scope>
    <source>
        <strain evidence="8">CCM 320</strain>
    </source>
</reference>
<keyword evidence="3" id="KW-0547">Nucleotide-binding</keyword>
<keyword evidence="4 7" id="KW-0418">Kinase</keyword>
<protein>
    <submittedName>
        <fullName evidence="7">Type II pantothenate kinase</fullName>
        <ecNumber evidence="7">2.7.1.33</ecNumber>
    </submittedName>
</protein>
<dbReference type="PANTHER" id="PTHR12280">
    <property type="entry name" value="PANTOTHENATE KINASE"/>
    <property type="match status" value="1"/>
</dbReference>
<comment type="caution">
    <text evidence="7">The sequence shown here is derived from an EMBL/GenBank/DDBJ whole genome shotgun (WGS) entry which is preliminary data.</text>
</comment>
<dbReference type="GO" id="GO:0004594">
    <property type="term" value="F:pantothenate kinase activity"/>
    <property type="evidence" value="ECO:0007669"/>
    <property type="project" value="UniProtKB-EC"/>
</dbReference>
<dbReference type="PIRSF" id="PIRSF036940">
    <property type="entry name" value="PanK_bac_aCoA"/>
    <property type="match status" value="1"/>
</dbReference>
<evidence type="ECO:0000256" key="5">
    <source>
        <dbReference type="ARBA" id="ARBA00022840"/>
    </source>
</evidence>